<dbReference type="Gene3D" id="1.25.40.10">
    <property type="entry name" value="Tetratricopeptide repeat domain"/>
    <property type="match status" value="1"/>
</dbReference>
<dbReference type="RefSeq" id="WP_066791786.1">
    <property type="nucleotide sequence ID" value="NZ_CP014806.1"/>
</dbReference>
<evidence type="ECO:0000313" key="3">
    <source>
        <dbReference type="EMBL" id="AMX00943.1"/>
    </source>
</evidence>
<feature type="domain" description="Tetratrico peptide repeat group 5" evidence="2">
    <location>
        <begin position="36"/>
        <end position="155"/>
    </location>
</feature>
<dbReference type="STRING" id="241244.ATY39_17075"/>
<dbReference type="EMBL" id="CP014806">
    <property type="protein sequence ID" value="AMX00943.1"/>
    <property type="molecule type" value="Genomic_DNA"/>
</dbReference>
<sequence length="161" mass="18406">METDLNKALDLRKSGEYIASNELLLKLVMIYPDDAVISYQCAWSFDLLGDEVNAIPYYEKAIQLGLPSKDLEEAYIGLGSSYRTLGEYEKSKDVFLQGIEAFPTSQVLKTFYSMTLYNLNENSQAMEILLKCLIQTTNDKEILSYKKAIELYAGQLDRIWK</sequence>
<proteinExistence type="predicted"/>
<keyword evidence="4" id="KW-1185">Reference proteome</keyword>
<dbReference type="InterPro" id="IPR011990">
    <property type="entry name" value="TPR-like_helical_dom_sf"/>
</dbReference>
<dbReference type="AlphaFoldDB" id="A0A143HGZ0"/>
<accession>A0A143HGZ0</accession>
<evidence type="ECO:0000313" key="4">
    <source>
        <dbReference type="Proteomes" id="UP000076021"/>
    </source>
</evidence>
<dbReference type="Proteomes" id="UP000076021">
    <property type="component" value="Chromosome"/>
</dbReference>
<dbReference type="InterPro" id="IPR019734">
    <property type="entry name" value="TPR_rpt"/>
</dbReference>
<protein>
    <recommendedName>
        <fullName evidence="2">Tetratrico peptide repeat group 5 domain-containing protein</fullName>
    </recommendedName>
</protein>
<dbReference type="InterPro" id="IPR041656">
    <property type="entry name" value="TPR_5"/>
</dbReference>
<dbReference type="KEGG" id="rst:ATY39_17075"/>
<name>A0A143HGZ0_9BACL</name>
<evidence type="ECO:0000256" key="1">
    <source>
        <dbReference type="PROSITE-ProRule" id="PRU00339"/>
    </source>
</evidence>
<feature type="repeat" description="TPR" evidence="1">
    <location>
        <begin position="72"/>
        <end position="105"/>
    </location>
</feature>
<dbReference type="PROSITE" id="PS50005">
    <property type="entry name" value="TPR"/>
    <property type="match status" value="1"/>
</dbReference>
<dbReference type="OrthoDB" id="193829at2"/>
<dbReference type="SUPFAM" id="SSF48452">
    <property type="entry name" value="TPR-like"/>
    <property type="match status" value="1"/>
</dbReference>
<reference evidence="4" key="2">
    <citation type="submission" date="2016-03" db="EMBL/GenBank/DDBJ databases">
        <authorList>
            <person name="Ploux O."/>
        </authorList>
    </citation>
    <scope>NUCLEOTIDE SEQUENCE [LARGE SCALE GENOMIC DNA]</scope>
    <source>
        <strain evidence="4">PP9</strain>
    </source>
</reference>
<evidence type="ECO:0000259" key="2">
    <source>
        <dbReference type="Pfam" id="PF12688"/>
    </source>
</evidence>
<dbReference type="Pfam" id="PF12688">
    <property type="entry name" value="TPR_5"/>
    <property type="match status" value="1"/>
</dbReference>
<keyword evidence="1" id="KW-0802">TPR repeat</keyword>
<dbReference type="SMART" id="SM00028">
    <property type="entry name" value="TPR"/>
    <property type="match status" value="2"/>
</dbReference>
<organism evidence="3 4">
    <name type="scientific">Rummeliibacillus stabekisii</name>
    <dbReference type="NCBI Taxonomy" id="241244"/>
    <lineage>
        <taxon>Bacteria</taxon>
        <taxon>Bacillati</taxon>
        <taxon>Bacillota</taxon>
        <taxon>Bacilli</taxon>
        <taxon>Bacillales</taxon>
        <taxon>Caryophanaceae</taxon>
        <taxon>Rummeliibacillus</taxon>
    </lineage>
</organism>
<reference evidence="3 4" key="1">
    <citation type="journal article" date="2016" name="Genome Announc.">
        <title>Whole-Genome Sequence of Rummeliibacillus stabekisii Strain PP9 Isolated from Antarctic Soil.</title>
        <authorList>
            <person name="da Mota F.F."/>
            <person name="Vollu R.E."/>
            <person name="Jurelevicius D."/>
            <person name="Seldin L."/>
        </authorList>
    </citation>
    <scope>NUCLEOTIDE SEQUENCE [LARGE SCALE GENOMIC DNA]</scope>
    <source>
        <strain evidence="3 4">PP9</strain>
    </source>
</reference>
<gene>
    <name evidence="3" type="ORF">ATY39_17075</name>
</gene>